<dbReference type="PANTHER" id="PTHR37984">
    <property type="entry name" value="PROTEIN CBG26694"/>
    <property type="match status" value="1"/>
</dbReference>
<evidence type="ECO:0000313" key="5">
    <source>
        <dbReference type="Proteomes" id="UP000499080"/>
    </source>
</evidence>
<dbReference type="EC" id="2.7.7.49" evidence="1"/>
<reference evidence="4 5" key="1">
    <citation type="journal article" date="2019" name="Sci. Rep.">
        <title>Orb-weaving spider Araneus ventricosus genome elucidates the spidroin gene catalogue.</title>
        <authorList>
            <person name="Kono N."/>
            <person name="Nakamura H."/>
            <person name="Ohtoshi R."/>
            <person name="Moran D.A.P."/>
            <person name="Shinohara A."/>
            <person name="Yoshida Y."/>
            <person name="Fujiwara M."/>
            <person name="Mori M."/>
            <person name="Tomita M."/>
            <person name="Arakawa K."/>
        </authorList>
    </citation>
    <scope>NUCLEOTIDE SEQUENCE [LARGE SCALE GENOMIC DNA]</scope>
</reference>
<evidence type="ECO:0000256" key="2">
    <source>
        <dbReference type="SAM" id="MobiDB-lite"/>
    </source>
</evidence>
<evidence type="ECO:0000256" key="1">
    <source>
        <dbReference type="ARBA" id="ARBA00012493"/>
    </source>
</evidence>
<dbReference type="GO" id="GO:0003964">
    <property type="term" value="F:RNA-directed DNA polymerase activity"/>
    <property type="evidence" value="ECO:0007669"/>
    <property type="project" value="UniProtKB-EC"/>
</dbReference>
<organism evidence="4 5">
    <name type="scientific">Araneus ventricosus</name>
    <name type="common">Orbweaver spider</name>
    <name type="synonym">Epeira ventricosa</name>
    <dbReference type="NCBI Taxonomy" id="182803"/>
    <lineage>
        <taxon>Eukaryota</taxon>
        <taxon>Metazoa</taxon>
        <taxon>Ecdysozoa</taxon>
        <taxon>Arthropoda</taxon>
        <taxon>Chelicerata</taxon>
        <taxon>Arachnida</taxon>
        <taxon>Araneae</taxon>
        <taxon>Araneomorphae</taxon>
        <taxon>Entelegynae</taxon>
        <taxon>Araneoidea</taxon>
        <taxon>Araneidae</taxon>
        <taxon>Araneus</taxon>
    </lineage>
</organism>
<evidence type="ECO:0000313" key="4">
    <source>
        <dbReference type="EMBL" id="GBM13275.1"/>
    </source>
</evidence>
<dbReference type="Pfam" id="PF17921">
    <property type="entry name" value="Integrase_H2C2"/>
    <property type="match status" value="1"/>
</dbReference>
<dbReference type="EMBL" id="BGPR01000325">
    <property type="protein sequence ID" value="GBM13275.1"/>
    <property type="molecule type" value="Genomic_DNA"/>
</dbReference>
<feature type="domain" description="Integrase zinc-binding" evidence="3">
    <location>
        <begin position="1"/>
        <end position="49"/>
    </location>
</feature>
<feature type="compositionally biased region" description="Low complexity" evidence="2">
    <location>
        <begin position="83"/>
        <end position="92"/>
    </location>
</feature>
<dbReference type="OrthoDB" id="2286242at2759"/>
<protein>
    <recommendedName>
        <fullName evidence="1">RNA-directed DNA polymerase</fullName>
        <ecNumber evidence="1">2.7.7.49</ecNumber>
    </recommendedName>
</protein>
<dbReference type="InterPro" id="IPR050951">
    <property type="entry name" value="Retrovirus_Pol_polyprotein"/>
</dbReference>
<feature type="compositionally biased region" description="Basic and acidic residues" evidence="2">
    <location>
        <begin position="97"/>
        <end position="110"/>
    </location>
</feature>
<comment type="caution">
    <text evidence="4">The sequence shown here is derived from an EMBL/GenBank/DDBJ whole genome shotgun (WGS) entry which is preliminary data.</text>
</comment>
<proteinExistence type="predicted"/>
<keyword evidence="5" id="KW-1185">Reference proteome</keyword>
<dbReference type="Gene3D" id="1.10.340.70">
    <property type="match status" value="1"/>
</dbReference>
<name>A0A4Y2DCJ7_ARAVE</name>
<gene>
    <name evidence="4" type="ORF">AVEN_226264_1</name>
</gene>
<feature type="compositionally biased region" description="Polar residues" evidence="2">
    <location>
        <begin position="55"/>
        <end position="69"/>
    </location>
</feature>
<dbReference type="InterPro" id="IPR041588">
    <property type="entry name" value="Integrase_H2C2"/>
</dbReference>
<dbReference type="AlphaFoldDB" id="A0A4Y2DCJ7"/>
<feature type="region of interest" description="Disordered" evidence="2">
    <location>
        <begin position="54"/>
        <end position="110"/>
    </location>
</feature>
<dbReference type="Proteomes" id="UP000499080">
    <property type="component" value="Unassembled WGS sequence"/>
</dbReference>
<accession>A0A4Y2DCJ7</accession>
<sequence length="110" mass="12400">MRSEILNRLHEGDLGFVRTISMARKCVFWPEISKDIKEMIEKCPVCAKFQIGSEEYSTSDNIPESTPTARPQEPVAEPASDFQSSQESSSQEPISRSPDRIHIDPDTAEM</sequence>
<dbReference type="PANTHER" id="PTHR37984:SF5">
    <property type="entry name" value="PROTEIN NYNRIN-LIKE"/>
    <property type="match status" value="1"/>
</dbReference>
<evidence type="ECO:0000259" key="3">
    <source>
        <dbReference type="Pfam" id="PF17921"/>
    </source>
</evidence>